<keyword evidence="1" id="KW-0472">Membrane</keyword>
<dbReference type="Proteomes" id="UP000274822">
    <property type="component" value="Unassembled WGS sequence"/>
</dbReference>
<feature type="transmembrane region" description="Helical" evidence="1">
    <location>
        <begin position="40"/>
        <end position="58"/>
    </location>
</feature>
<protein>
    <recommendedName>
        <fullName evidence="4">DNA helicase</fullName>
    </recommendedName>
</protein>
<organism evidence="2 3">
    <name type="scientific">Jimgerdemannia flammicorona</name>
    <dbReference type="NCBI Taxonomy" id="994334"/>
    <lineage>
        <taxon>Eukaryota</taxon>
        <taxon>Fungi</taxon>
        <taxon>Fungi incertae sedis</taxon>
        <taxon>Mucoromycota</taxon>
        <taxon>Mucoromycotina</taxon>
        <taxon>Endogonomycetes</taxon>
        <taxon>Endogonales</taxon>
        <taxon>Endogonaceae</taxon>
        <taxon>Jimgerdemannia</taxon>
    </lineage>
</organism>
<dbReference type="AlphaFoldDB" id="A0A433QZW6"/>
<sequence>MGDFYQLPPVVVEQDSRGIYAFQAILWAASIHLTFVLKEYLLSLLLIAIFVDFIQILNKLHVGQVTKKTEDIMKSLKHPLALPDQRIILSFFESI</sequence>
<keyword evidence="1" id="KW-1133">Transmembrane helix</keyword>
<keyword evidence="3" id="KW-1185">Reference proteome</keyword>
<accession>A0A433QZW6</accession>
<name>A0A433QZW6_9FUNG</name>
<proteinExistence type="predicted"/>
<dbReference type="EMBL" id="RBNJ01000127">
    <property type="protein sequence ID" value="RUS35339.1"/>
    <property type="molecule type" value="Genomic_DNA"/>
</dbReference>
<evidence type="ECO:0000256" key="1">
    <source>
        <dbReference type="SAM" id="Phobius"/>
    </source>
</evidence>
<evidence type="ECO:0008006" key="4">
    <source>
        <dbReference type="Google" id="ProtNLM"/>
    </source>
</evidence>
<keyword evidence="1" id="KW-0812">Transmembrane</keyword>
<comment type="caution">
    <text evidence="2">The sequence shown here is derived from an EMBL/GenBank/DDBJ whole genome shotgun (WGS) entry which is preliminary data.</text>
</comment>
<evidence type="ECO:0000313" key="3">
    <source>
        <dbReference type="Proteomes" id="UP000274822"/>
    </source>
</evidence>
<reference evidence="2 3" key="1">
    <citation type="journal article" date="2018" name="New Phytol.">
        <title>Phylogenomics of Endogonaceae and evolution of mycorrhizas within Mucoromycota.</title>
        <authorList>
            <person name="Chang Y."/>
            <person name="Desiro A."/>
            <person name="Na H."/>
            <person name="Sandor L."/>
            <person name="Lipzen A."/>
            <person name="Clum A."/>
            <person name="Barry K."/>
            <person name="Grigoriev I.V."/>
            <person name="Martin F.M."/>
            <person name="Stajich J.E."/>
            <person name="Smith M.E."/>
            <person name="Bonito G."/>
            <person name="Spatafora J.W."/>
        </authorList>
    </citation>
    <scope>NUCLEOTIDE SEQUENCE [LARGE SCALE GENOMIC DNA]</scope>
    <source>
        <strain evidence="2 3">AD002</strain>
    </source>
</reference>
<evidence type="ECO:0000313" key="2">
    <source>
        <dbReference type="EMBL" id="RUS35339.1"/>
    </source>
</evidence>
<gene>
    <name evidence="2" type="ORF">BC938DRAFT_472004</name>
</gene>